<dbReference type="SUPFAM" id="SSF51445">
    <property type="entry name" value="(Trans)glycosidases"/>
    <property type="match status" value="1"/>
</dbReference>
<dbReference type="InterPro" id="IPR036156">
    <property type="entry name" value="Beta-gal/glucu_dom_sf"/>
</dbReference>
<dbReference type="EMBL" id="JAGETX010000002">
    <property type="protein sequence ID" value="MBO3270215.1"/>
    <property type="molecule type" value="Genomic_DNA"/>
</dbReference>
<comment type="cofactor">
    <cofactor evidence="2">
        <name>Ca(2+)</name>
        <dbReference type="ChEBI" id="CHEBI:29108"/>
    </cofactor>
</comment>
<dbReference type="PRINTS" id="PR00132">
    <property type="entry name" value="GLHYDRLASE2"/>
</dbReference>
<dbReference type="Gene3D" id="2.60.40.10">
    <property type="entry name" value="Immunoglobulins"/>
    <property type="match status" value="2"/>
</dbReference>
<feature type="chain" id="PRO_5046857950" description="Beta-galactosidase" evidence="11">
    <location>
        <begin position="21"/>
        <end position="1061"/>
    </location>
</feature>
<dbReference type="InterPro" id="IPR006103">
    <property type="entry name" value="Glyco_hydro_2_cat"/>
</dbReference>
<dbReference type="Pfam" id="PF02837">
    <property type="entry name" value="Glyco_hydro_2_N"/>
    <property type="match status" value="1"/>
</dbReference>
<dbReference type="Proteomes" id="UP000670527">
    <property type="component" value="Unassembled WGS sequence"/>
</dbReference>
<keyword evidence="6 10" id="KW-0378">Hydrolase</keyword>
<evidence type="ECO:0000256" key="7">
    <source>
        <dbReference type="ARBA" id="ARBA00022837"/>
    </source>
</evidence>
<proteinExistence type="inferred from homology"/>
<comment type="catalytic activity">
    <reaction evidence="1 10">
        <text>Hydrolysis of terminal non-reducing beta-D-galactose residues in beta-D-galactosides.</text>
        <dbReference type="EC" id="3.2.1.23"/>
    </reaction>
</comment>
<feature type="domain" description="Beta galactosidase small chain/" evidence="12">
    <location>
        <begin position="763"/>
        <end position="1039"/>
    </location>
</feature>
<comment type="similarity">
    <text evidence="3 10">Belongs to the glycosyl hydrolase 2 family.</text>
</comment>
<evidence type="ECO:0000256" key="5">
    <source>
        <dbReference type="ARBA" id="ARBA00012756"/>
    </source>
</evidence>
<evidence type="ECO:0000313" key="13">
    <source>
        <dbReference type="EMBL" id="MBO3270215.1"/>
    </source>
</evidence>
<dbReference type="InterPro" id="IPR011013">
    <property type="entry name" value="Gal_mutarotase_sf_dom"/>
</dbReference>
<dbReference type="RefSeq" id="WP_208306800.1">
    <property type="nucleotide sequence ID" value="NZ_JAGETX010000002.1"/>
</dbReference>
<keyword evidence="14" id="KW-1185">Reference proteome</keyword>
<dbReference type="PROSITE" id="PS00719">
    <property type="entry name" value="GLYCOSYL_HYDROL_F2_1"/>
    <property type="match status" value="1"/>
</dbReference>
<evidence type="ECO:0000256" key="8">
    <source>
        <dbReference type="ARBA" id="ARBA00023295"/>
    </source>
</evidence>
<dbReference type="Gene3D" id="3.20.20.80">
    <property type="entry name" value="Glycosidases"/>
    <property type="match status" value="1"/>
</dbReference>
<sequence>MRNFHFLTAALLLTSGAATAQNTPNEWENPRVFEQNKEKPHASFMVYDKVADVAANDYARSPYYQSLNGQWKFNYVPRPAERPTTFQQPGFDDKGWASIAVPSNWEIKGFGTPIYTNITYPFPKNPPFIGGPSNPVGSYRRTFTVPAAWAGREVLLNFGSISGYAVVYVNGQRVGMSKVAKSPAEFDITKYLKEGENTLAVQVTRWHDGSYLEDQDFWRLSGLDRDVYLYSLPQHTIWDFFTHADLDPTYKNGQFSADVTLRNFGGTSGTPARLVAEILDSNGKTVLRQQQPVGAGAETVKLSGTVKNVRPWSAEVPTLYQCRLTLEDAQGKVLAVTGCQVGFRKVEIKNAQLLVNGRPVEVHGVNRHELEPTTGRVVTDELMRKDLALMKQHNINAVRTSHYPNDERWYRLCDELGFYLVDEANIETHGMGAEWQGGFDKTKHPAYLPEWAPAHLDRIERLVERDKNHPSVIIWSMGNECGNGPVFYDAYKWIKQRDPSRPVQFEQAGENEDTDIVCPMYPRMNHMKAYAEATDKKWPFIMCEYSHAMGNSNGNFQEYWDLIRSSPHMQGGFIWDWVDQGLQTRAADGRIFYAYGGDLGGLLLQNDENFCANGLIAADRTPHPGLLEVKKVYQDIRFSAAQPANGRVTVLNGFSFKDLNDYNFRWELLRNGAVAKTGTFAVGKLAAGRQKEVKLGLLSLKTEPGTEYVLNVFATTKAAAPLLPAGHEVAREQFVLTSATTYFAAAPATTGTLQVQRDGDKLTFTSGDVRGEFNTKQGRLTDYRRGDQRTLGSFPEPYFWRAPTDNDFGNGMPQQLGVWRTAHAAREVKNVTVGEQSAAGLPIKVEYLLTTVGVPYTVSYLIGPDGAVQVTAAIDMTGKALPELPRFGMRLELPERYRQLRYYGRGPWENYQDRNTATFLGTYQDSVAGQFVQGYIRPQENGYHTDVRWFSLTDAAGQGLRVEGQQPLCFSALPYRAEDMDPGLTKKQQHPTDLPPHQQTYLHLDLKQRGVGGDDSWGALPHEQYRLLDKKYSYTYTLRLLNGSEAGKGATSQATPKASGR</sequence>
<evidence type="ECO:0000256" key="11">
    <source>
        <dbReference type="SAM" id="SignalP"/>
    </source>
</evidence>
<dbReference type="InterPro" id="IPR013783">
    <property type="entry name" value="Ig-like_fold"/>
</dbReference>
<dbReference type="SUPFAM" id="SSF49303">
    <property type="entry name" value="beta-Galactosidase/glucuronidase domain"/>
    <property type="match status" value="2"/>
</dbReference>
<dbReference type="InterPro" id="IPR050347">
    <property type="entry name" value="Bact_Beta-galactosidase"/>
</dbReference>
<evidence type="ECO:0000256" key="9">
    <source>
        <dbReference type="ARBA" id="ARBA00032230"/>
    </source>
</evidence>
<keyword evidence="8 10" id="KW-0326">Glycosidase</keyword>
<dbReference type="InterPro" id="IPR008979">
    <property type="entry name" value="Galactose-bd-like_sf"/>
</dbReference>
<dbReference type="Gene3D" id="2.60.120.260">
    <property type="entry name" value="Galactose-binding domain-like"/>
    <property type="match status" value="1"/>
</dbReference>
<dbReference type="EC" id="3.2.1.23" evidence="5 10"/>
<comment type="caution">
    <text evidence="13">The sequence shown here is derived from an EMBL/GenBank/DDBJ whole genome shotgun (WGS) entry which is preliminary data.</text>
</comment>
<dbReference type="InterPro" id="IPR006104">
    <property type="entry name" value="Glyco_hydro_2_N"/>
</dbReference>
<dbReference type="InterPro" id="IPR014718">
    <property type="entry name" value="GH-type_carb-bd"/>
</dbReference>
<dbReference type="SUPFAM" id="SSF74650">
    <property type="entry name" value="Galactose mutarotase-like"/>
    <property type="match status" value="1"/>
</dbReference>
<dbReference type="InterPro" id="IPR006101">
    <property type="entry name" value="Glyco_hydro_2"/>
</dbReference>
<dbReference type="InterPro" id="IPR023230">
    <property type="entry name" value="Glyco_hydro_2_CS"/>
</dbReference>
<dbReference type="Pfam" id="PF00703">
    <property type="entry name" value="Glyco_hydro_2"/>
    <property type="match status" value="1"/>
</dbReference>
<keyword evidence="11" id="KW-0732">Signal</keyword>
<dbReference type="InterPro" id="IPR006102">
    <property type="entry name" value="Ig-like_GH2"/>
</dbReference>
<dbReference type="PROSITE" id="PS00608">
    <property type="entry name" value="GLYCOSYL_HYDROL_F2_2"/>
    <property type="match status" value="1"/>
</dbReference>
<dbReference type="InterPro" id="IPR017853">
    <property type="entry name" value="GH"/>
</dbReference>
<keyword evidence="7" id="KW-0106">Calcium</keyword>
<name>A0ABS3T988_9BACT</name>
<dbReference type="SMART" id="SM01038">
    <property type="entry name" value="Bgal_small_N"/>
    <property type="match status" value="1"/>
</dbReference>
<dbReference type="Pfam" id="PF02836">
    <property type="entry name" value="Glyco_hydro_2_C"/>
    <property type="match status" value="1"/>
</dbReference>
<dbReference type="PANTHER" id="PTHR46323">
    <property type="entry name" value="BETA-GALACTOSIDASE"/>
    <property type="match status" value="1"/>
</dbReference>
<accession>A0ABS3T988</accession>
<evidence type="ECO:0000259" key="12">
    <source>
        <dbReference type="SMART" id="SM01038"/>
    </source>
</evidence>
<dbReference type="PANTHER" id="PTHR46323:SF2">
    <property type="entry name" value="BETA-GALACTOSIDASE"/>
    <property type="match status" value="1"/>
</dbReference>
<evidence type="ECO:0000256" key="3">
    <source>
        <dbReference type="ARBA" id="ARBA00007401"/>
    </source>
</evidence>
<comment type="subunit">
    <text evidence="4">Monomer.</text>
</comment>
<feature type="signal peptide" evidence="11">
    <location>
        <begin position="1"/>
        <end position="20"/>
    </location>
</feature>
<dbReference type="InterPro" id="IPR023232">
    <property type="entry name" value="Glyco_hydro_2_AS"/>
</dbReference>
<dbReference type="InterPro" id="IPR004199">
    <property type="entry name" value="B-gal_small/dom_5"/>
</dbReference>
<dbReference type="Gene3D" id="2.70.98.10">
    <property type="match status" value="1"/>
</dbReference>
<gene>
    <name evidence="13" type="ORF">J4D97_06095</name>
</gene>
<reference evidence="13 14" key="1">
    <citation type="submission" date="2021-03" db="EMBL/GenBank/DDBJ databases">
        <authorList>
            <person name="Kim M.K."/>
        </authorList>
    </citation>
    <scope>NUCLEOTIDE SEQUENCE [LARGE SCALE GENOMIC DNA]</scope>
    <source>
        <strain evidence="13 14">BT507</strain>
    </source>
</reference>
<dbReference type="SUPFAM" id="SSF49785">
    <property type="entry name" value="Galactose-binding domain-like"/>
    <property type="match status" value="1"/>
</dbReference>
<evidence type="ECO:0000256" key="1">
    <source>
        <dbReference type="ARBA" id="ARBA00001412"/>
    </source>
</evidence>
<evidence type="ECO:0000313" key="14">
    <source>
        <dbReference type="Proteomes" id="UP000670527"/>
    </source>
</evidence>
<dbReference type="InterPro" id="IPR032312">
    <property type="entry name" value="LacZ_4"/>
</dbReference>
<dbReference type="Pfam" id="PF02929">
    <property type="entry name" value="Bgal_small_N"/>
    <property type="match status" value="1"/>
</dbReference>
<protein>
    <recommendedName>
        <fullName evidence="5 10">Beta-galactosidase</fullName>
        <ecNumber evidence="5 10">3.2.1.23</ecNumber>
    </recommendedName>
    <alternativeName>
        <fullName evidence="9 10">Lactase</fullName>
    </alternativeName>
</protein>
<evidence type="ECO:0000256" key="2">
    <source>
        <dbReference type="ARBA" id="ARBA00001913"/>
    </source>
</evidence>
<dbReference type="Pfam" id="PF16353">
    <property type="entry name" value="LacZ_4"/>
    <property type="match status" value="1"/>
</dbReference>
<organism evidence="13 14">
    <name type="scientific">Hymenobacter defluvii</name>
    <dbReference type="NCBI Taxonomy" id="2054411"/>
    <lineage>
        <taxon>Bacteria</taxon>
        <taxon>Pseudomonadati</taxon>
        <taxon>Bacteroidota</taxon>
        <taxon>Cytophagia</taxon>
        <taxon>Cytophagales</taxon>
        <taxon>Hymenobacteraceae</taxon>
        <taxon>Hymenobacter</taxon>
    </lineage>
</organism>
<evidence type="ECO:0000256" key="10">
    <source>
        <dbReference type="RuleBase" id="RU361154"/>
    </source>
</evidence>
<evidence type="ECO:0000256" key="4">
    <source>
        <dbReference type="ARBA" id="ARBA00011245"/>
    </source>
</evidence>
<evidence type="ECO:0000256" key="6">
    <source>
        <dbReference type="ARBA" id="ARBA00022801"/>
    </source>
</evidence>